<feature type="domain" description="4'-phosphopantetheinyl transferase" evidence="3">
    <location>
        <begin position="130"/>
        <end position="237"/>
    </location>
</feature>
<sequence length="250" mass="27246">MPAVELVHADGPGGAWATSVSTAVREGRTVVLHCLVEEWKAPDSPELSLLLGREHRRYASTRHPACKDRFVASRRLIKYAASAVLGVSPWTLELAISPGGRKYLRGCGWLGLSLSHTGDLLVLALSATGRVGADSEALSRSMCNPALVRRVCTDAEMEALGDLPAGERGRAMLRLWTLKEAYTKAIGVGMRLPFREFGFAVDDDRAVLRDAEGAPAHPVEWEFTTHWIDADDSYVVSTAQTRSPGYRFAD</sequence>
<proteinExistence type="inferred from homology"/>
<dbReference type="Pfam" id="PF01648">
    <property type="entry name" value="ACPS"/>
    <property type="match status" value="1"/>
</dbReference>
<evidence type="ECO:0000313" key="5">
    <source>
        <dbReference type="Proteomes" id="UP000664781"/>
    </source>
</evidence>
<dbReference type="Gene3D" id="3.90.470.20">
    <property type="entry name" value="4'-phosphopantetheinyl transferase domain"/>
    <property type="match status" value="2"/>
</dbReference>
<dbReference type="AlphaFoldDB" id="A0A939JPS7"/>
<name>A0A939JPS7_9ACTN</name>
<accession>A0A939JPS7</accession>
<gene>
    <name evidence="4" type="ORF">J1792_03130</name>
</gene>
<protein>
    <submittedName>
        <fullName evidence="4">4'-phosphopantetheinyl transferase superfamily protein</fullName>
    </submittedName>
</protein>
<dbReference type="InterPro" id="IPR050559">
    <property type="entry name" value="P-Pant_transferase_sf"/>
</dbReference>
<dbReference type="GO" id="GO:0000287">
    <property type="term" value="F:magnesium ion binding"/>
    <property type="evidence" value="ECO:0007669"/>
    <property type="project" value="InterPro"/>
</dbReference>
<evidence type="ECO:0000259" key="3">
    <source>
        <dbReference type="Pfam" id="PF01648"/>
    </source>
</evidence>
<comment type="similarity">
    <text evidence="1">Belongs to the P-Pant transferase superfamily. Gsp/Sfp/HetI/AcpT family.</text>
</comment>
<dbReference type="PANTHER" id="PTHR12215">
    <property type="entry name" value="PHOSPHOPANTETHEINE TRANSFERASE"/>
    <property type="match status" value="1"/>
</dbReference>
<dbReference type="PANTHER" id="PTHR12215:SF10">
    <property type="entry name" value="L-AMINOADIPATE-SEMIALDEHYDE DEHYDROGENASE-PHOSPHOPANTETHEINYL TRANSFERASE"/>
    <property type="match status" value="1"/>
</dbReference>
<keyword evidence="2 4" id="KW-0808">Transferase</keyword>
<organism evidence="4 5">
    <name type="scientific">Streptomyces triculaminicus</name>
    <dbReference type="NCBI Taxonomy" id="2816232"/>
    <lineage>
        <taxon>Bacteria</taxon>
        <taxon>Bacillati</taxon>
        <taxon>Actinomycetota</taxon>
        <taxon>Actinomycetes</taxon>
        <taxon>Kitasatosporales</taxon>
        <taxon>Streptomycetaceae</taxon>
        <taxon>Streptomyces</taxon>
    </lineage>
</organism>
<evidence type="ECO:0000313" key="4">
    <source>
        <dbReference type="EMBL" id="MBO0651824.1"/>
    </source>
</evidence>
<dbReference type="EMBL" id="JAFMOF010000001">
    <property type="protein sequence ID" value="MBO0651824.1"/>
    <property type="molecule type" value="Genomic_DNA"/>
</dbReference>
<dbReference type="GO" id="GO:0005829">
    <property type="term" value="C:cytosol"/>
    <property type="evidence" value="ECO:0007669"/>
    <property type="project" value="TreeGrafter"/>
</dbReference>
<evidence type="ECO:0000256" key="2">
    <source>
        <dbReference type="ARBA" id="ARBA00022679"/>
    </source>
</evidence>
<dbReference type="InterPro" id="IPR008278">
    <property type="entry name" value="4-PPantetheinyl_Trfase_dom"/>
</dbReference>
<dbReference type="GO" id="GO:0019878">
    <property type="term" value="P:lysine biosynthetic process via aminoadipic acid"/>
    <property type="evidence" value="ECO:0007669"/>
    <property type="project" value="TreeGrafter"/>
</dbReference>
<keyword evidence="5" id="KW-1185">Reference proteome</keyword>
<dbReference type="GO" id="GO:0008897">
    <property type="term" value="F:holo-[acyl-carrier-protein] synthase activity"/>
    <property type="evidence" value="ECO:0007669"/>
    <property type="project" value="InterPro"/>
</dbReference>
<dbReference type="RefSeq" id="WP_207246632.1">
    <property type="nucleotide sequence ID" value="NZ_JAFMOF010000001.1"/>
</dbReference>
<dbReference type="SUPFAM" id="SSF56214">
    <property type="entry name" value="4'-phosphopantetheinyl transferase"/>
    <property type="match status" value="2"/>
</dbReference>
<reference evidence="4" key="1">
    <citation type="submission" date="2021-03" db="EMBL/GenBank/DDBJ databases">
        <title>Streptomyces strains.</title>
        <authorList>
            <person name="Lund M.B."/>
            <person name="Toerring T."/>
        </authorList>
    </citation>
    <scope>NUCLEOTIDE SEQUENCE</scope>
    <source>
        <strain evidence="4">JCM 4242</strain>
    </source>
</reference>
<dbReference type="InterPro" id="IPR037143">
    <property type="entry name" value="4-PPantetheinyl_Trfase_dom_sf"/>
</dbReference>
<evidence type="ECO:0000256" key="1">
    <source>
        <dbReference type="ARBA" id="ARBA00010990"/>
    </source>
</evidence>
<dbReference type="Proteomes" id="UP000664781">
    <property type="component" value="Unassembled WGS sequence"/>
</dbReference>
<comment type="caution">
    <text evidence="4">The sequence shown here is derived from an EMBL/GenBank/DDBJ whole genome shotgun (WGS) entry which is preliminary data.</text>
</comment>